<accession>A7GWC4</accession>
<evidence type="ECO:0000313" key="2">
    <source>
        <dbReference type="Proteomes" id="UP000006380"/>
    </source>
</evidence>
<keyword evidence="2" id="KW-1185">Reference proteome</keyword>
<gene>
    <name evidence="1" type="ORF">CCV52592_0842</name>
</gene>
<organism evidence="1 2">
    <name type="scientific">Campylobacter curvus (strain 525.92)</name>
    <dbReference type="NCBI Taxonomy" id="360105"/>
    <lineage>
        <taxon>Bacteria</taxon>
        <taxon>Pseudomonadati</taxon>
        <taxon>Campylobacterota</taxon>
        <taxon>Epsilonproteobacteria</taxon>
        <taxon>Campylobacterales</taxon>
        <taxon>Campylobacteraceae</taxon>
        <taxon>Campylobacter</taxon>
    </lineage>
</organism>
<dbReference type="EMBL" id="CP000767">
    <property type="protein sequence ID" value="EAU01194.1"/>
    <property type="molecule type" value="Genomic_DNA"/>
</dbReference>
<evidence type="ECO:0000313" key="1">
    <source>
        <dbReference type="EMBL" id="EAU01194.1"/>
    </source>
</evidence>
<dbReference type="HOGENOM" id="CLU_2300607_0_0_7"/>
<protein>
    <submittedName>
        <fullName evidence="1">Uncharacterized protein</fullName>
    </submittedName>
</protein>
<reference evidence="1" key="1">
    <citation type="submission" date="2016-07" db="EMBL/GenBank/DDBJ databases">
        <title>Comparative genomics of the Campylobacter concisus group.</title>
        <authorList>
            <person name="Miller W.G."/>
            <person name="Yee E."/>
            <person name="Chapman M.H."/>
            <person name="Huynh S."/>
            <person name="Bono J.L."/>
            <person name="On S.L.W."/>
            <person name="StLeger J."/>
            <person name="Foster G."/>
            <person name="Parker C.T."/>
        </authorList>
    </citation>
    <scope>NUCLEOTIDE SEQUENCE</scope>
    <source>
        <strain evidence="1">525.92</strain>
    </source>
</reference>
<proteinExistence type="predicted"/>
<dbReference type="AlphaFoldDB" id="A7GWC4"/>
<sequence length="100" mass="11824">MLDRYLQICEMAKAAIVQNFNKNELVRYYFECHFDVLESDTLTEIFNTDKFKELDIKQAVRNLGYPNLLFSFAEGKKSLKFRSILWSHPSIQTKFMCKNG</sequence>
<dbReference type="KEGG" id="ccv:CCV52592_0842"/>
<name>A7GWC4_CAMC5</name>
<dbReference type="Proteomes" id="UP000006380">
    <property type="component" value="Chromosome"/>
</dbReference>